<keyword evidence="4" id="KW-0479">Metal-binding</keyword>
<keyword evidence="5" id="KW-0255">Endonuclease</keyword>
<comment type="caution">
    <text evidence="8">The sequence shown here is derived from an EMBL/GenBank/DDBJ whole genome shotgun (WGS) entry which is preliminary data.</text>
</comment>
<dbReference type="NCBIfam" id="TIGR00043">
    <property type="entry name" value="rRNA maturation RNase YbeY"/>
    <property type="match status" value="1"/>
</dbReference>
<evidence type="ECO:0000256" key="7">
    <source>
        <dbReference type="ARBA" id="ARBA00022833"/>
    </source>
</evidence>
<protein>
    <submittedName>
        <fullName evidence="8">Endoribonuclease YbeY</fullName>
        <ecNumber evidence="8">3.1.-.-</ecNumber>
    </submittedName>
</protein>
<dbReference type="GO" id="GO:0004222">
    <property type="term" value="F:metalloendopeptidase activity"/>
    <property type="evidence" value="ECO:0007669"/>
    <property type="project" value="InterPro"/>
</dbReference>
<dbReference type="AlphaFoldDB" id="A0A644ZVM6"/>
<evidence type="ECO:0000256" key="5">
    <source>
        <dbReference type="ARBA" id="ARBA00022759"/>
    </source>
</evidence>
<accession>A0A644ZVM6</accession>
<dbReference type="SUPFAM" id="SSF55486">
    <property type="entry name" value="Metalloproteases ('zincins'), catalytic domain"/>
    <property type="match status" value="1"/>
</dbReference>
<reference evidence="8" key="1">
    <citation type="submission" date="2019-08" db="EMBL/GenBank/DDBJ databases">
        <authorList>
            <person name="Kucharzyk K."/>
            <person name="Murdoch R.W."/>
            <person name="Higgins S."/>
            <person name="Loffler F."/>
        </authorList>
    </citation>
    <scope>NUCLEOTIDE SEQUENCE</scope>
</reference>
<comment type="cofactor">
    <cofactor evidence="1">
        <name>Zn(2+)</name>
        <dbReference type="ChEBI" id="CHEBI:29105"/>
    </cofactor>
</comment>
<evidence type="ECO:0000256" key="2">
    <source>
        <dbReference type="ARBA" id="ARBA00010875"/>
    </source>
</evidence>
<dbReference type="GO" id="GO:0004519">
    <property type="term" value="F:endonuclease activity"/>
    <property type="evidence" value="ECO:0007669"/>
    <property type="project" value="UniProtKB-KW"/>
</dbReference>
<dbReference type="GO" id="GO:0006364">
    <property type="term" value="P:rRNA processing"/>
    <property type="evidence" value="ECO:0007669"/>
    <property type="project" value="InterPro"/>
</dbReference>
<comment type="similarity">
    <text evidence="2">Belongs to the endoribonuclease YbeY family.</text>
</comment>
<name>A0A644ZVM6_9ZZZZ</name>
<keyword evidence="6 8" id="KW-0378">Hydrolase</keyword>
<sequence length="92" mass="10528">MTLLIDNRTDFELTDELSALLEKVCLESLEYEEFEEDCEISLSLVTDQEIHEINKQFRNIDSPTDVLSFPQLTFEEGETADVNENGEIVLGI</sequence>
<keyword evidence="7" id="KW-0862">Zinc</keyword>
<dbReference type="Gene3D" id="3.40.390.30">
    <property type="entry name" value="Metalloproteases ('zincins'), catalytic domain"/>
    <property type="match status" value="1"/>
</dbReference>
<organism evidence="8">
    <name type="scientific">bioreactor metagenome</name>
    <dbReference type="NCBI Taxonomy" id="1076179"/>
    <lineage>
        <taxon>unclassified sequences</taxon>
        <taxon>metagenomes</taxon>
        <taxon>ecological metagenomes</taxon>
    </lineage>
</organism>
<evidence type="ECO:0000256" key="1">
    <source>
        <dbReference type="ARBA" id="ARBA00001947"/>
    </source>
</evidence>
<gene>
    <name evidence="8" type="primary">ybeY_27</name>
    <name evidence="8" type="ORF">SDC9_90629</name>
</gene>
<dbReference type="InterPro" id="IPR023091">
    <property type="entry name" value="MetalPrtase_cat_dom_sf_prd"/>
</dbReference>
<dbReference type="Pfam" id="PF02130">
    <property type="entry name" value="YbeY"/>
    <property type="match status" value="1"/>
</dbReference>
<dbReference type="InterPro" id="IPR002036">
    <property type="entry name" value="YbeY"/>
</dbReference>
<evidence type="ECO:0000256" key="4">
    <source>
        <dbReference type="ARBA" id="ARBA00022723"/>
    </source>
</evidence>
<evidence type="ECO:0000256" key="6">
    <source>
        <dbReference type="ARBA" id="ARBA00022801"/>
    </source>
</evidence>
<evidence type="ECO:0000256" key="3">
    <source>
        <dbReference type="ARBA" id="ARBA00022722"/>
    </source>
</evidence>
<dbReference type="EC" id="3.1.-.-" evidence="8"/>
<dbReference type="GO" id="GO:0046872">
    <property type="term" value="F:metal ion binding"/>
    <property type="evidence" value="ECO:0007669"/>
    <property type="project" value="UniProtKB-KW"/>
</dbReference>
<keyword evidence="3" id="KW-0540">Nuclease</keyword>
<dbReference type="EMBL" id="VSSQ01010298">
    <property type="protein sequence ID" value="MPM43951.1"/>
    <property type="molecule type" value="Genomic_DNA"/>
</dbReference>
<proteinExistence type="inferred from homology"/>
<evidence type="ECO:0000313" key="8">
    <source>
        <dbReference type="EMBL" id="MPM43951.1"/>
    </source>
</evidence>